<organism evidence="1 2">
    <name type="scientific">Pseudoalteromonas phenolica</name>
    <dbReference type="NCBI Taxonomy" id="161398"/>
    <lineage>
        <taxon>Bacteria</taxon>
        <taxon>Pseudomonadati</taxon>
        <taxon>Pseudomonadota</taxon>
        <taxon>Gammaproteobacteria</taxon>
        <taxon>Alteromonadales</taxon>
        <taxon>Pseudoalteromonadaceae</taxon>
        <taxon>Pseudoalteromonas</taxon>
    </lineage>
</organism>
<dbReference type="AlphaFoldDB" id="A0A5S3YVX6"/>
<reference evidence="1 2" key="1">
    <citation type="submission" date="2017-12" db="EMBL/GenBank/DDBJ databases">
        <authorList>
            <person name="Paulsen S."/>
            <person name="Gram L.K."/>
        </authorList>
    </citation>
    <scope>NUCLEOTIDE SEQUENCE [LARGE SCALE GENOMIC DNA]</scope>
    <source>
        <strain evidence="1 2">S1189</strain>
    </source>
</reference>
<comment type="caution">
    <text evidence="1">The sequence shown here is derived from an EMBL/GenBank/DDBJ whole genome shotgun (WGS) entry which is preliminary data.</text>
</comment>
<accession>A0A5S3YVX6</accession>
<name>A0A5S3YVX6_9GAMM</name>
<sequence length="168" mass="18879">MKILSSILIVCLSVAGCGVGNKPPDGYIAECYGGDWQGKMVGQEPSYQVVVDIEQPEWLELAELIEGYAISKELAFFNTSEETKELSMLYMSACSKDGIWIHADKRVWSFEGQEPHSPLPLMVTVVVYDNAEQWIGFVPELDKLLKSKWPDRVDENHGFNSSLKNSLF</sequence>
<reference evidence="2" key="2">
    <citation type="submission" date="2019-06" db="EMBL/GenBank/DDBJ databases">
        <title>Co-occurence of chitin degradation, pigmentation and bioactivity in marine Pseudoalteromonas.</title>
        <authorList>
            <person name="Sonnenschein E.C."/>
            <person name="Bech P.K."/>
        </authorList>
    </citation>
    <scope>NUCLEOTIDE SEQUENCE [LARGE SCALE GENOMIC DNA]</scope>
    <source>
        <strain evidence="2">S1189</strain>
    </source>
</reference>
<proteinExistence type="predicted"/>
<dbReference type="PROSITE" id="PS51257">
    <property type="entry name" value="PROKAR_LIPOPROTEIN"/>
    <property type="match status" value="1"/>
</dbReference>
<dbReference type="Proteomes" id="UP000307362">
    <property type="component" value="Unassembled WGS sequence"/>
</dbReference>
<evidence type="ECO:0000313" key="1">
    <source>
        <dbReference type="EMBL" id="TMP81450.1"/>
    </source>
</evidence>
<evidence type="ECO:0000313" key="2">
    <source>
        <dbReference type="Proteomes" id="UP000307362"/>
    </source>
</evidence>
<dbReference type="EMBL" id="PNCM01000015">
    <property type="protein sequence ID" value="TMP81450.1"/>
    <property type="molecule type" value="Genomic_DNA"/>
</dbReference>
<protein>
    <submittedName>
        <fullName evidence="1">Uncharacterized protein</fullName>
    </submittedName>
</protein>
<gene>
    <name evidence="1" type="ORF">CWB73_07660</name>
</gene>
<dbReference type="OrthoDB" id="9150437at2"/>
<dbReference type="RefSeq" id="WP_138567123.1">
    <property type="nucleotide sequence ID" value="NZ_PNCM01000015.1"/>
</dbReference>